<evidence type="ECO:0000259" key="10">
    <source>
        <dbReference type="PROSITE" id="PS50805"/>
    </source>
</evidence>
<dbReference type="Gene3D" id="3.30.160.60">
    <property type="entry name" value="Classic Zinc Finger"/>
    <property type="match status" value="9"/>
</dbReference>
<dbReference type="Pfam" id="PF13465">
    <property type="entry name" value="zf-H2C2_2"/>
    <property type="match status" value="1"/>
</dbReference>
<dbReference type="Proteomes" id="UP001177744">
    <property type="component" value="Unassembled WGS sequence"/>
</dbReference>
<evidence type="ECO:0000256" key="3">
    <source>
        <dbReference type="ARBA" id="ARBA00022737"/>
    </source>
</evidence>
<keyword evidence="2" id="KW-0479">Metal-binding</keyword>
<dbReference type="SUPFAM" id="SSF109640">
    <property type="entry name" value="KRAB domain (Kruppel-associated box)"/>
    <property type="match status" value="2"/>
</dbReference>
<feature type="domain" description="C2H2-type" evidence="9">
    <location>
        <begin position="466"/>
        <end position="494"/>
    </location>
</feature>
<dbReference type="FunFam" id="3.30.160.60:FF:002343">
    <property type="entry name" value="Zinc finger protein 33A"/>
    <property type="match status" value="1"/>
</dbReference>
<evidence type="ECO:0000256" key="4">
    <source>
        <dbReference type="ARBA" id="ARBA00022771"/>
    </source>
</evidence>
<feature type="domain" description="KRAB" evidence="10">
    <location>
        <begin position="9"/>
        <end position="80"/>
    </location>
</feature>
<dbReference type="PROSITE" id="PS00028">
    <property type="entry name" value="ZINC_FINGER_C2H2_1"/>
    <property type="match status" value="7"/>
</dbReference>
<dbReference type="InterPro" id="IPR013087">
    <property type="entry name" value="Znf_C2H2_type"/>
</dbReference>
<evidence type="ECO:0000256" key="7">
    <source>
        <dbReference type="ARBA" id="ARBA00023242"/>
    </source>
</evidence>
<dbReference type="EMBL" id="JAULJE010000006">
    <property type="protein sequence ID" value="KAK1341719.1"/>
    <property type="molecule type" value="Genomic_DNA"/>
</dbReference>
<feature type="domain" description="C2H2-type" evidence="9">
    <location>
        <begin position="326"/>
        <end position="353"/>
    </location>
</feature>
<feature type="domain" description="C2H2-type" evidence="9">
    <location>
        <begin position="354"/>
        <end position="381"/>
    </location>
</feature>
<evidence type="ECO:0000256" key="1">
    <source>
        <dbReference type="ARBA" id="ARBA00004123"/>
    </source>
</evidence>
<feature type="domain" description="C2H2-type" evidence="9">
    <location>
        <begin position="298"/>
        <end position="325"/>
    </location>
</feature>
<dbReference type="FunFam" id="3.30.160.60:FF:000362">
    <property type="entry name" value="Zinc finger protein 606"/>
    <property type="match status" value="1"/>
</dbReference>
<dbReference type="InterPro" id="IPR036051">
    <property type="entry name" value="KRAB_dom_sf"/>
</dbReference>
<organism evidence="11 12">
    <name type="scientific">Cnephaeus nilssonii</name>
    <name type="common">Northern bat</name>
    <name type="synonym">Eptesicus nilssonii</name>
    <dbReference type="NCBI Taxonomy" id="3371016"/>
    <lineage>
        <taxon>Eukaryota</taxon>
        <taxon>Metazoa</taxon>
        <taxon>Chordata</taxon>
        <taxon>Craniata</taxon>
        <taxon>Vertebrata</taxon>
        <taxon>Euteleostomi</taxon>
        <taxon>Mammalia</taxon>
        <taxon>Eutheria</taxon>
        <taxon>Laurasiatheria</taxon>
        <taxon>Chiroptera</taxon>
        <taxon>Yangochiroptera</taxon>
        <taxon>Vespertilionidae</taxon>
        <taxon>Cnephaeus</taxon>
    </lineage>
</organism>
<keyword evidence="12" id="KW-1185">Reference proteome</keyword>
<keyword evidence="6" id="KW-0238">DNA-binding</keyword>
<dbReference type="InterPro" id="IPR036236">
    <property type="entry name" value="Znf_C2H2_sf"/>
</dbReference>
<evidence type="ECO:0000256" key="2">
    <source>
        <dbReference type="ARBA" id="ARBA00022723"/>
    </source>
</evidence>
<dbReference type="SUPFAM" id="SSF57667">
    <property type="entry name" value="beta-beta-alpha zinc fingers"/>
    <property type="match status" value="5"/>
</dbReference>
<dbReference type="Pfam" id="PF00096">
    <property type="entry name" value="zf-C2H2"/>
    <property type="match status" value="5"/>
</dbReference>
<dbReference type="Gene3D" id="6.10.140.140">
    <property type="match status" value="2"/>
</dbReference>
<protein>
    <submittedName>
        <fullName evidence="11">Uncharacterized protein</fullName>
    </submittedName>
</protein>
<dbReference type="SMART" id="SM00349">
    <property type="entry name" value="KRAB"/>
    <property type="match status" value="2"/>
</dbReference>
<keyword evidence="3" id="KW-0677">Repeat</keyword>
<dbReference type="AlphaFoldDB" id="A0AA40I2F4"/>
<feature type="domain" description="C2H2-type" evidence="9">
    <location>
        <begin position="438"/>
        <end position="465"/>
    </location>
</feature>
<gene>
    <name evidence="11" type="ORF">QTO34_016467</name>
</gene>
<accession>A0AA40I2F4</accession>
<comment type="caution">
    <text evidence="11">The sequence shown here is derived from an EMBL/GenBank/DDBJ whole genome shotgun (WGS) entry which is preliminary data.</text>
</comment>
<dbReference type="GO" id="GO:0000977">
    <property type="term" value="F:RNA polymerase II transcription regulatory region sequence-specific DNA binding"/>
    <property type="evidence" value="ECO:0007669"/>
    <property type="project" value="TreeGrafter"/>
</dbReference>
<dbReference type="InterPro" id="IPR001909">
    <property type="entry name" value="KRAB"/>
</dbReference>
<dbReference type="Pfam" id="PF01352">
    <property type="entry name" value="KRAB"/>
    <property type="match status" value="2"/>
</dbReference>
<evidence type="ECO:0000256" key="8">
    <source>
        <dbReference type="PROSITE-ProRule" id="PRU00042"/>
    </source>
</evidence>
<sequence length="498" mass="56688">MSMMFQESVTFKDVAVDFTQEEWTLLGTPQRKLYRDVMLENISHLVSVGYPICNASVTFQLNPGEELRREGTGFPQGQTAGMRDFLKKPEMMLMQQISKKGMSPAMPMESVSFKDIAVDFTQEEWALLGTPQRKLYRDVVLENISDLVSMGYWICNSGVTFQPEQGQLSEGTRFPQGQMAGMKGSLKKPEMILMQQISKKGISSTMPMESHTPEDPIESTDLSDEFTHRSSVSRHSLIHIGKKPYVSQQRGKSPREESCLSRHNESHTRSNICECGKAFSNVFSLRRHKMTHSKKKPFKCNVCGKGFLQKSDLRNHNRMHTGEKPYECGECGKAFSQSSYLRQHEAIHTGEKPYECPLCDKAFSQRSYLKKHEKIHPGEKLYKCHQCGKSFNQSSGLSQHKKIHSGEKPHVCSICEKAFSQSSELTRHNRTHTREKPYQCGQCGNAFSQHANLTRHQRTHTGEQPYACQLCGKGFSHCSSLRRHEGTQHRGENHESLQ</sequence>
<feature type="domain" description="C2H2-type" evidence="9">
    <location>
        <begin position="382"/>
        <end position="409"/>
    </location>
</feature>
<proteinExistence type="predicted"/>
<evidence type="ECO:0000313" key="11">
    <source>
        <dbReference type="EMBL" id="KAK1341719.1"/>
    </source>
</evidence>
<keyword evidence="5" id="KW-0862">Zinc</keyword>
<dbReference type="PANTHER" id="PTHR24381">
    <property type="entry name" value="ZINC FINGER PROTEIN"/>
    <property type="match status" value="1"/>
</dbReference>
<dbReference type="PANTHER" id="PTHR24381:SF393">
    <property type="entry name" value="CHROMATIN-LINKED ADAPTOR FOR MSL PROTEINS, ISOFORM B"/>
    <property type="match status" value="1"/>
</dbReference>
<keyword evidence="4 8" id="KW-0863">Zinc-finger</keyword>
<feature type="domain" description="C2H2-type" evidence="9">
    <location>
        <begin position="410"/>
        <end position="437"/>
    </location>
</feature>
<dbReference type="CDD" id="cd07765">
    <property type="entry name" value="KRAB_A-box"/>
    <property type="match status" value="2"/>
</dbReference>
<keyword evidence="7" id="KW-0539">Nucleus</keyword>
<dbReference type="FunFam" id="3.30.160.60:FF:001004">
    <property type="entry name" value="Zinc finger protein 426"/>
    <property type="match status" value="1"/>
</dbReference>
<feature type="domain" description="C2H2-type" evidence="9">
    <location>
        <begin position="268"/>
        <end position="297"/>
    </location>
</feature>
<dbReference type="PROSITE" id="PS50157">
    <property type="entry name" value="ZINC_FINGER_C2H2_2"/>
    <property type="match status" value="8"/>
</dbReference>
<dbReference type="GO" id="GO:0005634">
    <property type="term" value="C:nucleus"/>
    <property type="evidence" value="ECO:0007669"/>
    <property type="project" value="UniProtKB-SubCell"/>
</dbReference>
<reference evidence="11" key="1">
    <citation type="submission" date="2023-06" db="EMBL/GenBank/DDBJ databases">
        <title>Reference genome for the Northern bat (Eptesicus nilssonii), a most northern bat species.</title>
        <authorList>
            <person name="Laine V.N."/>
            <person name="Pulliainen A.T."/>
            <person name="Lilley T.M."/>
        </authorList>
    </citation>
    <scope>NUCLEOTIDE SEQUENCE</scope>
    <source>
        <strain evidence="11">BLF_Eptnil</strain>
        <tissue evidence="11">Kidney</tissue>
    </source>
</reference>
<dbReference type="SMART" id="SM00355">
    <property type="entry name" value="ZnF_C2H2"/>
    <property type="match status" value="8"/>
</dbReference>
<evidence type="ECO:0000259" key="9">
    <source>
        <dbReference type="PROSITE" id="PS50157"/>
    </source>
</evidence>
<evidence type="ECO:0000256" key="6">
    <source>
        <dbReference type="ARBA" id="ARBA00023125"/>
    </source>
</evidence>
<dbReference type="PROSITE" id="PS50805">
    <property type="entry name" value="KRAB"/>
    <property type="match status" value="2"/>
</dbReference>
<feature type="domain" description="KRAB" evidence="10">
    <location>
        <begin position="111"/>
        <end position="182"/>
    </location>
</feature>
<dbReference type="FunFam" id="3.30.160.60:FF:000512">
    <property type="entry name" value="zinc finger protein 197 isoform X1"/>
    <property type="match status" value="1"/>
</dbReference>
<dbReference type="FunFam" id="3.30.160.60:FF:002005">
    <property type="entry name" value="Zinc finger protein 200"/>
    <property type="match status" value="1"/>
</dbReference>
<evidence type="ECO:0000313" key="12">
    <source>
        <dbReference type="Proteomes" id="UP001177744"/>
    </source>
</evidence>
<dbReference type="FunFam" id="3.30.160.60:FF:000016">
    <property type="entry name" value="zinc finger protein 37 homolog"/>
    <property type="match status" value="1"/>
</dbReference>
<dbReference type="FunFam" id="3.30.160.60:FF:000645">
    <property type="entry name" value="Zinc finger and BTB domain containing 40"/>
    <property type="match status" value="1"/>
</dbReference>
<dbReference type="GO" id="GO:0000981">
    <property type="term" value="F:DNA-binding transcription factor activity, RNA polymerase II-specific"/>
    <property type="evidence" value="ECO:0007669"/>
    <property type="project" value="TreeGrafter"/>
</dbReference>
<comment type="subcellular location">
    <subcellularLocation>
        <location evidence="1">Nucleus</location>
    </subcellularLocation>
</comment>
<evidence type="ECO:0000256" key="5">
    <source>
        <dbReference type="ARBA" id="ARBA00022833"/>
    </source>
</evidence>
<dbReference type="GO" id="GO:0008270">
    <property type="term" value="F:zinc ion binding"/>
    <property type="evidence" value="ECO:0007669"/>
    <property type="project" value="UniProtKB-KW"/>
</dbReference>
<name>A0AA40I2F4_CNENI</name>